<sequence>MKAEGHFSITSASFGLLQKLETVKGNGTQIEGTISVHISNLDFRD</sequence>
<dbReference type="AlphaFoldDB" id="A0A521BVN2"/>
<protein>
    <recommendedName>
        <fullName evidence="3">YceI-like domain-containing protein</fullName>
    </recommendedName>
</protein>
<organism evidence="1 2">
    <name type="scientific">Gracilimonas mengyeensis</name>
    <dbReference type="NCBI Taxonomy" id="1302730"/>
    <lineage>
        <taxon>Bacteria</taxon>
        <taxon>Pseudomonadati</taxon>
        <taxon>Balneolota</taxon>
        <taxon>Balneolia</taxon>
        <taxon>Balneolales</taxon>
        <taxon>Balneolaceae</taxon>
        <taxon>Gracilimonas</taxon>
    </lineage>
</organism>
<dbReference type="EMBL" id="FXTP01000003">
    <property type="protein sequence ID" value="SMO51243.1"/>
    <property type="molecule type" value="Genomic_DNA"/>
</dbReference>
<dbReference type="Proteomes" id="UP000317557">
    <property type="component" value="Unassembled WGS sequence"/>
</dbReference>
<evidence type="ECO:0008006" key="3">
    <source>
        <dbReference type="Google" id="ProtNLM"/>
    </source>
</evidence>
<gene>
    <name evidence="1" type="ORF">SAMN06265219_103151</name>
</gene>
<evidence type="ECO:0000313" key="1">
    <source>
        <dbReference type="EMBL" id="SMO51243.1"/>
    </source>
</evidence>
<accession>A0A521BVN2</accession>
<reference evidence="1 2" key="1">
    <citation type="submission" date="2017-05" db="EMBL/GenBank/DDBJ databases">
        <authorList>
            <person name="Varghese N."/>
            <person name="Submissions S."/>
        </authorList>
    </citation>
    <scope>NUCLEOTIDE SEQUENCE [LARGE SCALE GENOMIC DNA]</scope>
    <source>
        <strain evidence="1 2">DSM 21985</strain>
    </source>
</reference>
<name>A0A521BVN2_9BACT</name>
<keyword evidence="2" id="KW-1185">Reference proteome</keyword>
<proteinExistence type="predicted"/>
<evidence type="ECO:0000313" key="2">
    <source>
        <dbReference type="Proteomes" id="UP000317557"/>
    </source>
</evidence>